<comment type="caution">
    <text evidence="1">The sequence shown here is derived from an EMBL/GenBank/DDBJ whole genome shotgun (WGS) entry which is preliminary data.</text>
</comment>
<dbReference type="AlphaFoldDB" id="R9GS49"/>
<reference evidence="1 2" key="1">
    <citation type="journal article" date="2013" name="Genome Announc.">
        <title>Draft Genome Sequence of Arcticibacter svalbardensis Strain MN12-7T, a Member of the Family Sphingobacteriaceae Isolated from an Arctic Soil Sample.</title>
        <authorList>
            <person name="Shivaji S."/>
            <person name="Ara S."/>
            <person name="Prasad S."/>
            <person name="Manasa B.P."/>
            <person name="Begum Z."/>
            <person name="Singh A."/>
            <person name="Kumar Pinnaka A."/>
        </authorList>
    </citation>
    <scope>NUCLEOTIDE SEQUENCE [LARGE SCALE GENOMIC DNA]</scope>
    <source>
        <strain evidence="1 2">MN12-7</strain>
    </source>
</reference>
<gene>
    <name evidence="1" type="ORF">ADIARSV_2374</name>
</gene>
<dbReference type="Proteomes" id="UP000014174">
    <property type="component" value="Unassembled WGS sequence"/>
</dbReference>
<dbReference type="GO" id="GO:0004558">
    <property type="term" value="F:alpha-1,4-glucosidase activity"/>
    <property type="evidence" value="ECO:0007669"/>
    <property type="project" value="UniProtKB-EC"/>
</dbReference>
<proteinExistence type="predicted"/>
<evidence type="ECO:0000313" key="2">
    <source>
        <dbReference type="Proteomes" id="UP000014174"/>
    </source>
</evidence>
<dbReference type="eggNOG" id="COG1501">
    <property type="taxonomic scope" value="Bacteria"/>
</dbReference>
<organism evidence="1 2">
    <name type="scientific">Arcticibacter svalbardensis MN12-7</name>
    <dbReference type="NCBI Taxonomy" id="1150600"/>
    <lineage>
        <taxon>Bacteria</taxon>
        <taxon>Pseudomonadati</taxon>
        <taxon>Bacteroidota</taxon>
        <taxon>Sphingobacteriia</taxon>
        <taxon>Sphingobacteriales</taxon>
        <taxon>Sphingobacteriaceae</taxon>
        <taxon>Arcticibacter</taxon>
    </lineage>
</organism>
<protein>
    <submittedName>
        <fullName evidence="1">Maltodextrin glucosidase</fullName>
        <ecNumber evidence="1">3.2.1.20</ecNumber>
    </submittedName>
</protein>
<sequence length="186" mass="21269">MLVHIKLFQTMKLTQYCIFILFFSSWGFSYAQTSVIKIKKGESWYGGLVNEAHKMPFKDGYSFNLFANTGTNQASPLLLSTNGRYIWSDAPFEFTVKGDQLLLLNATAPILIDSMGRTLKEAYIKASKDHFPSKGILPDTLLFFRPQYNTWIELVYNQNQTDIIKYAHDIIANGFPTGVLMIDDNW</sequence>
<evidence type="ECO:0000313" key="1">
    <source>
        <dbReference type="EMBL" id="EOR94528.1"/>
    </source>
</evidence>
<dbReference type="EMBL" id="AQPN01000084">
    <property type="protein sequence ID" value="EOR94528.1"/>
    <property type="molecule type" value="Genomic_DNA"/>
</dbReference>
<name>R9GS49_9SPHI</name>
<accession>R9GS49</accession>
<keyword evidence="1" id="KW-0378">Hydrolase</keyword>
<keyword evidence="2" id="KW-1185">Reference proteome</keyword>
<dbReference type="EC" id="3.2.1.20" evidence="1"/>
<dbReference type="STRING" id="1150600.ADIARSV_2374"/>
<keyword evidence="1" id="KW-0326">Glycosidase</keyword>